<dbReference type="Proteomes" id="UP001558652">
    <property type="component" value="Unassembled WGS sequence"/>
</dbReference>
<dbReference type="AlphaFoldDB" id="A0ABD0YU66"/>
<proteinExistence type="predicted"/>
<accession>A0ABD0YU66</accession>
<feature type="non-terminal residue" evidence="1">
    <location>
        <position position="1"/>
    </location>
</feature>
<keyword evidence="2" id="KW-1185">Reference proteome</keyword>
<sequence length="126" mass="14678">ADVSTLVDRYFGHVYPDYGQVRETLVRQARDLLVCRYLGSLNDFETEFCVPASKEAQLLRQLSEVSLFFSFILYCFPIDKMVIDRSLVSIFSTTDWRRKNGKRKTTERHTCSVSSLYPLRPIWPGD</sequence>
<reference evidence="1 2" key="1">
    <citation type="submission" date="2024-07" db="EMBL/GenBank/DDBJ databases">
        <title>Chromosome-level genome assembly of the water stick insect Ranatra chinensis (Heteroptera: Nepidae).</title>
        <authorList>
            <person name="Liu X."/>
        </authorList>
    </citation>
    <scope>NUCLEOTIDE SEQUENCE [LARGE SCALE GENOMIC DNA]</scope>
    <source>
        <strain evidence="1">Cailab_2021Rc</strain>
        <tissue evidence="1">Muscle</tissue>
    </source>
</reference>
<comment type="caution">
    <text evidence="1">The sequence shown here is derived from an EMBL/GenBank/DDBJ whole genome shotgun (WGS) entry which is preliminary data.</text>
</comment>
<gene>
    <name evidence="1" type="ORF">AAG570_012098</name>
</gene>
<evidence type="ECO:0000313" key="1">
    <source>
        <dbReference type="EMBL" id="KAL1130857.1"/>
    </source>
</evidence>
<dbReference type="EMBL" id="JBFDAA010000007">
    <property type="protein sequence ID" value="KAL1130857.1"/>
    <property type="molecule type" value="Genomic_DNA"/>
</dbReference>
<organism evidence="1 2">
    <name type="scientific">Ranatra chinensis</name>
    <dbReference type="NCBI Taxonomy" id="642074"/>
    <lineage>
        <taxon>Eukaryota</taxon>
        <taxon>Metazoa</taxon>
        <taxon>Ecdysozoa</taxon>
        <taxon>Arthropoda</taxon>
        <taxon>Hexapoda</taxon>
        <taxon>Insecta</taxon>
        <taxon>Pterygota</taxon>
        <taxon>Neoptera</taxon>
        <taxon>Paraneoptera</taxon>
        <taxon>Hemiptera</taxon>
        <taxon>Heteroptera</taxon>
        <taxon>Panheteroptera</taxon>
        <taxon>Nepomorpha</taxon>
        <taxon>Nepidae</taxon>
        <taxon>Ranatrinae</taxon>
        <taxon>Ranatra</taxon>
    </lineage>
</organism>
<protein>
    <submittedName>
        <fullName evidence="1">Uncharacterized protein</fullName>
    </submittedName>
</protein>
<name>A0ABD0YU66_9HEMI</name>
<evidence type="ECO:0000313" key="2">
    <source>
        <dbReference type="Proteomes" id="UP001558652"/>
    </source>
</evidence>